<feature type="compositionally biased region" description="Basic and acidic residues" evidence="1">
    <location>
        <begin position="330"/>
        <end position="343"/>
    </location>
</feature>
<protein>
    <submittedName>
        <fullName evidence="2">Uncharacterized protein</fullName>
    </submittedName>
</protein>
<feature type="region of interest" description="Disordered" evidence="1">
    <location>
        <begin position="285"/>
        <end position="367"/>
    </location>
</feature>
<accession>A0A9P4VPN5</accession>
<feature type="compositionally biased region" description="Basic and acidic residues" evidence="1">
    <location>
        <begin position="181"/>
        <end position="198"/>
    </location>
</feature>
<comment type="caution">
    <text evidence="2">The sequence shown here is derived from an EMBL/GenBank/DDBJ whole genome shotgun (WGS) entry which is preliminary data.</text>
</comment>
<dbReference type="GO" id="GO:0032040">
    <property type="term" value="C:small-subunit processome"/>
    <property type="evidence" value="ECO:0007669"/>
    <property type="project" value="TreeGrafter"/>
</dbReference>
<evidence type="ECO:0000256" key="1">
    <source>
        <dbReference type="SAM" id="MobiDB-lite"/>
    </source>
</evidence>
<dbReference type="OrthoDB" id="203440at2759"/>
<keyword evidence="3" id="KW-1185">Reference proteome</keyword>
<sequence>MAATLPELLTSLTTSLDSAITVLPDEIDIIPPADGISLLDSKNDLFLSYLQNLVFLIILKLKNQSAIARGEAIGDSLNLCEDVVKRLVEHRAYLEKGVRPLEGRLKYQIDKVIRCADDMSRNEAVKPNEKRKPKIKQTRDSSEESAEGSEDDGSDDEVPRLPSPMEDVDELSFRPNPAAFRRPEPPLEKSSVEGKSTDRIYQPPRITPTALPSTRGREDKSDSRPMKSATLDEFISTELSTAPVAEPSVGSTIVSRGRRTITKKEREAEEERRVYEEANFVRLPKPSKKEKGRLSRGRQGGYGGEDWRDLGTGLDRIDRLTQKKGVKSGVLERSRKRPIEDGPRGSGAEIGDAFEKRRKLQTRSRRK</sequence>
<dbReference type="GO" id="GO:0000462">
    <property type="term" value="P:maturation of SSU-rRNA from tricistronic rRNA transcript (SSU-rRNA, 5.8S rRNA, LSU-rRNA)"/>
    <property type="evidence" value="ECO:0007669"/>
    <property type="project" value="TreeGrafter"/>
</dbReference>
<feature type="compositionally biased region" description="Basic and acidic residues" evidence="1">
    <location>
        <begin position="215"/>
        <end position="225"/>
    </location>
</feature>
<proteinExistence type="predicted"/>
<evidence type="ECO:0000313" key="2">
    <source>
        <dbReference type="EMBL" id="KAF2835679.1"/>
    </source>
</evidence>
<feature type="compositionally biased region" description="Acidic residues" evidence="1">
    <location>
        <begin position="143"/>
        <end position="156"/>
    </location>
</feature>
<dbReference type="AlphaFoldDB" id="A0A9P4VPN5"/>
<organism evidence="2 3">
    <name type="scientific">Patellaria atrata CBS 101060</name>
    <dbReference type="NCBI Taxonomy" id="1346257"/>
    <lineage>
        <taxon>Eukaryota</taxon>
        <taxon>Fungi</taxon>
        <taxon>Dikarya</taxon>
        <taxon>Ascomycota</taxon>
        <taxon>Pezizomycotina</taxon>
        <taxon>Dothideomycetes</taxon>
        <taxon>Dothideomycetes incertae sedis</taxon>
        <taxon>Patellariales</taxon>
        <taxon>Patellariaceae</taxon>
        <taxon>Patellaria</taxon>
    </lineage>
</organism>
<dbReference type="InterPro" id="IPR007146">
    <property type="entry name" value="Sas10/Utp3/C1D"/>
</dbReference>
<dbReference type="Proteomes" id="UP000799429">
    <property type="component" value="Unassembled WGS sequence"/>
</dbReference>
<reference evidence="2" key="1">
    <citation type="journal article" date="2020" name="Stud. Mycol.">
        <title>101 Dothideomycetes genomes: a test case for predicting lifestyles and emergence of pathogens.</title>
        <authorList>
            <person name="Haridas S."/>
            <person name="Albert R."/>
            <person name="Binder M."/>
            <person name="Bloem J."/>
            <person name="Labutti K."/>
            <person name="Salamov A."/>
            <person name="Andreopoulos B."/>
            <person name="Baker S."/>
            <person name="Barry K."/>
            <person name="Bills G."/>
            <person name="Bluhm B."/>
            <person name="Cannon C."/>
            <person name="Castanera R."/>
            <person name="Culley D."/>
            <person name="Daum C."/>
            <person name="Ezra D."/>
            <person name="Gonzalez J."/>
            <person name="Henrissat B."/>
            <person name="Kuo A."/>
            <person name="Liang C."/>
            <person name="Lipzen A."/>
            <person name="Lutzoni F."/>
            <person name="Magnuson J."/>
            <person name="Mondo S."/>
            <person name="Nolan M."/>
            <person name="Ohm R."/>
            <person name="Pangilinan J."/>
            <person name="Park H.-J."/>
            <person name="Ramirez L."/>
            <person name="Alfaro M."/>
            <person name="Sun H."/>
            <person name="Tritt A."/>
            <person name="Yoshinaga Y."/>
            <person name="Zwiers L.-H."/>
            <person name="Turgeon B."/>
            <person name="Goodwin S."/>
            <person name="Spatafora J."/>
            <person name="Crous P."/>
            <person name="Grigoriev I."/>
        </authorList>
    </citation>
    <scope>NUCLEOTIDE SEQUENCE</scope>
    <source>
        <strain evidence="2">CBS 101060</strain>
    </source>
</reference>
<feature type="compositionally biased region" description="Basic residues" evidence="1">
    <location>
        <begin position="356"/>
        <end position="367"/>
    </location>
</feature>
<evidence type="ECO:0000313" key="3">
    <source>
        <dbReference type="Proteomes" id="UP000799429"/>
    </source>
</evidence>
<gene>
    <name evidence="2" type="ORF">M501DRAFT_1019669</name>
</gene>
<name>A0A9P4VPN5_9PEZI</name>
<dbReference type="PANTHER" id="PTHR13237">
    <property type="entry name" value="SOMETHING ABOUT SILENCING PROTEIN 10-RELATED"/>
    <property type="match status" value="1"/>
</dbReference>
<feature type="region of interest" description="Disordered" evidence="1">
    <location>
        <begin position="123"/>
        <end position="269"/>
    </location>
</feature>
<dbReference type="PANTHER" id="PTHR13237:SF9">
    <property type="entry name" value="NEUROGUIDIN"/>
    <property type="match status" value="1"/>
</dbReference>
<dbReference type="Pfam" id="PF04000">
    <property type="entry name" value="Sas10_Utp3"/>
    <property type="match status" value="1"/>
</dbReference>
<dbReference type="EMBL" id="MU006107">
    <property type="protein sequence ID" value="KAF2835679.1"/>
    <property type="molecule type" value="Genomic_DNA"/>
</dbReference>
<feature type="compositionally biased region" description="Basic and acidic residues" evidence="1">
    <location>
        <begin position="305"/>
        <end position="321"/>
    </location>
</feature>